<reference evidence="3" key="1">
    <citation type="journal article" date="2014" name="Genome Biol. Evol.">
        <title>Pangenome evidence for extensive interdomain horizontal transfer affecting lineage core and shell genes in uncultured planktonic thaumarchaeota and euryarchaeota.</title>
        <authorList>
            <person name="Deschamps P."/>
            <person name="Zivanovic Y."/>
            <person name="Moreira D."/>
            <person name="Rodriguez-Valera F."/>
            <person name="Lopez-Garcia P."/>
        </authorList>
    </citation>
    <scope>NUCLEOTIDE SEQUENCE</scope>
</reference>
<dbReference type="EMBL" id="KF901075">
    <property type="protein sequence ID" value="AIF17221.1"/>
    <property type="molecule type" value="Genomic_DNA"/>
</dbReference>
<evidence type="ECO:0000256" key="2">
    <source>
        <dbReference type="PIRSR" id="PIRSR000149-1"/>
    </source>
</evidence>
<dbReference type="InterPro" id="IPR020831">
    <property type="entry name" value="GlycerAld/Erythrose_P_DH"/>
</dbReference>
<keyword evidence="1 3" id="KW-0560">Oxidoreductase</keyword>
<dbReference type="PIRSF" id="PIRSF000149">
    <property type="entry name" value="GAP_DH"/>
    <property type="match status" value="1"/>
</dbReference>
<name>A0A075HLE1_9ARCH</name>
<proteinExistence type="predicted"/>
<dbReference type="SUPFAM" id="SSF55347">
    <property type="entry name" value="Glyceraldehyde-3-phosphate dehydrogenase-like, C-terminal domain"/>
    <property type="match status" value="1"/>
</dbReference>
<dbReference type="CDD" id="cd18127">
    <property type="entry name" value="GAPDH_II_C"/>
    <property type="match status" value="1"/>
</dbReference>
<dbReference type="AlphaFoldDB" id="A0A075HLE1"/>
<dbReference type="Gene3D" id="3.40.50.720">
    <property type="entry name" value="NAD(P)-binding Rossmann-like Domain"/>
    <property type="match status" value="1"/>
</dbReference>
<gene>
    <name evidence="3" type="primary">gap2</name>
</gene>
<evidence type="ECO:0000313" key="3">
    <source>
        <dbReference type="EMBL" id="AIF17221.1"/>
    </source>
</evidence>
<dbReference type="SUPFAM" id="SSF51735">
    <property type="entry name" value="NAD(P)-binding Rossmann-fold domains"/>
    <property type="match status" value="1"/>
</dbReference>
<organism evidence="3">
    <name type="scientific">uncultured marine thaumarchaeote KM3_76_D06</name>
    <dbReference type="NCBI Taxonomy" id="1456284"/>
    <lineage>
        <taxon>Archaea</taxon>
        <taxon>Nitrososphaerota</taxon>
        <taxon>environmental samples</taxon>
    </lineage>
</organism>
<sequence>MKTIVKKVFVNGYGSIGSRIAKFIKDDPDITITGIGKHSSNEKVQHVIDAGFSVFVPEEKIDNFKNYDISGTIESILDDCDLVIDASPEGKGFLNKKNMYEPKGVKAIFQGGETIFNDKAVADILFNSRVNYAEAFNKKYVMQGSCNVTGMGRILNPLREKYSDKLDSFSVTLVRRWADLEQTDKQIIDTIEMTEQPHHGDDVKAYFGKDVPLFVRAIKVPTRQMHLHIIDIRFKNNPPTLDEVNELFKNEYGIAILWTAKGTKDVRDFAESTKFSFKDTNMLHIHANMTQINRDTVQLMYSDDQTGIVIPENYMLLQAMLFQREYDDALNHTEKLFHMDEKKRLLEEYFAKKD</sequence>
<dbReference type="CDD" id="cd02278">
    <property type="entry name" value="GAPDH_II_N"/>
    <property type="match status" value="1"/>
</dbReference>
<protein>
    <submittedName>
        <fullName evidence="3">Glyceraldehyde-3-phosphate dehydrogenase (Gap2)</fullName>
        <ecNumber evidence="3">1.2.1.59</ecNumber>
    </submittedName>
</protein>
<dbReference type="NCBIfam" id="NF003251">
    <property type="entry name" value="PRK04207.1"/>
    <property type="match status" value="1"/>
</dbReference>
<dbReference type="InterPro" id="IPR036291">
    <property type="entry name" value="NAD(P)-bd_dom_sf"/>
</dbReference>
<dbReference type="EC" id="1.2.1.59" evidence="3"/>
<evidence type="ECO:0000256" key="1">
    <source>
        <dbReference type="ARBA" id="ARBA00023002"/>
    </source>
</evidence>
<feature type="active site" description="Nucleophile" evidence="2">
    <location>
        <position position="146"/>
    </location>
</feature>
<dbReference type="Gene3D" id="3.30.360.10">
    <property type="entry name" value="Dihydrodipicolinate Reductase, domain 2"/>
    <property type="match status" value="1"/>
</dbReference>
<accession>A0A075HLE1</accession>
<dbReference type="GO" id="GO:0043891">
    <property type="term" value="F:glyceraldehyde-3-phosphate dehydrogenase [NAD(P)+] (phosphorylating) activity"/>
    <property type="evidence" value="ECO:0007669"/>
    <property type="project" value="UniProtKB-EC"/>
</dbReference>